<sequence>MNRPVCALPGPAVGNCLLHSGPLDEGEYAMSRVTVSAQSHAGDVRSKVARVGLIGKGALYVLLGFLAIKVAMGDGSSEGASKAGAIQTVAQAPFGKFLLIALTVALIALVVWKFSQAVSGDPIEGSDGSDRAKYAGKGVLYSGAALASLSILIGNWGGDAGAVPSGGGGGDGQQHAAGVVMSLPGGRWIVLIVGLAAIGFGGYEIYKHAINRGFMKRTGTLSQDKRKVIEALGRCGYVGSGLVAIGVGFFFVIAALTFDPRNAKGLSGLLAELAGQGWGQVVLWLIAVGLFAYGLFSFAEARYRPAT</sequence>
<gene>
    <name evidence="3" type="ORF">A5636_08475</name>
</gene>
<name>A0A1A3N008_MYCAS</name>
<feature type="transmembrane region" description="Helical" evidence="1">
    <location>
        <begin position="53"/>
        <end position="72"/>
    </location>
</feature>
<dbReference type="EMBL" id="LZLQ01000098">
    <property type="protein sequence ID" value="OBK14389.1"/>
    <property type="molecule type" value="Genomic_DNA"/>
</dbReference>
<feature type="domain" description="DUF1206" evidence="2">
    <location>
        <begin position="236"/>
        <end position="304"/>
    </location>
</feature>
<organism evidence="3 4">
    <name type="scientific">Mycobacterium asiaticum</name>
    <dbReference type="NCBI Taxonomy" id="1790"/>
    <lineage>
        <taxon>Bacteria</taxon>
        <taxon>Bacillati</taxon>
        <taxon>Actinomycetota</taxon>
        <taxon>Actinomycetes</taxon>
        <taxon>Mycobacteriales</taxon>
        <taxon>Mycobacteriaceae</taxon>
        <taxon>Mycobacterium</taxon>
    </lineage>
</organism>
<feature type="transmembrane region" description="Helical" evidence="1">
    <location>
        <begin position="139"/>
        <end position="157"/>
    </location>
</feature>
<feature type="transmembrane region" description="Helical" evidence="1">
    <location>
        <begin position="278"/>
        <end position="299"/>
    </location>
</feature>
<evidence type="ECO:0000313" key="3">
    <source>
        <dbReference type="EMBL" id="OBK14389.1"/>
    </source>
</evidence>
<accession>A0A1A3N008</accession>
<comment type="caution">
    <text evidence="3">The sequence shown here is derived from an EMBL/GenBank/DDBJ whole genome shotgun (WGS) entry which is preliminary data.</text>
</comment>
<evidence type="ECO:0000313" key="4">
    <source>
        <dbReference type="Proteomes" id="UP000093629"/>
    </source>
</evidence>
<dbReference type="InterPro" id="IPR009597">
    <property type="entry name" value="DUF1206"/>
</dbReference>
<keyword evidence="1" id="KW-1133">Transmembrane helix</keyword>
<dbReference type="Proteomes" id="UP000093629">
    <property type="component" value="Unassembled WGS sequence"/>
</dbReference>
<feature type="transmembrane region" description="Helical" evidence="1">
    <location>
        <begin position="188"/>
        <end position="206"/>
    </location>
</feature>
<reference evidence="3 4" key="1">
    <citation type="submission" date="2016-06" db="EMBL/GenBank/DDBJ databases">
        <authorList>
            <person name="Kjaerup R.B."/>
            <person name="Dalgaard T.S."/>
            <person name="Juul-Madsen H.R."/>
        </authorList>
    </citation>
    <scope>NUCLEOTIDE SEQUENCE [LARGE SCALE GENOMIC DNA]</scope>
    <source>
        <strain evidence="3 4">1245139.5</strain>
    </source>
</reference>
<keyword evidence="1" id="KW-0812">Transmembrane</keyword>
<keyword evidence="1" id="KW-0472">Membrane</keyword>
<keyword evidence="4" id="KW-1185">Reference proteome</keyword>
<protein>
    <recommendedName>
        <fullName evidence="2">DUF1206 domain-containing protein</fullName>
    </recommendedName>
</protein>
<dbReference type="OrthoDB" id="4552598at2"/>
<evidence type="ECO:0000259" key="2">
    <source>
        <dbReference type="Pfam" id="PF06724"/>
    </source>
</evidence>
<proteinExistence type="predicted"/>
<feature type="transmembrane region" description="Helical" evidence="1">
    <location>
        <begin position="92"/>
        <end position="112"/>
    </location>
</feature>
<feature type="domain" description="DUF1206" evidence="2">
    <location>
        <begin position="51"/>
        <end position="119"/>
    </location>
</feature>
<evidence type="ECO:0000256" key="1">
    <source>
        <dbReference type="SAM" id="Phobius"/>
    </source>
</evidence>
<dbReference type="Pfam" id="PF06724">
    <property type="entry name" value="DUF1206"/>
    <property type="match status" value="3"/>
</dbReference>
<feature type="transmembrane region" description="Helical" evidence="1">
    <location>
        <begin position="235"/>
        <end position="258"/>
    </location>
</feature>
<feature type="domain" description="DUF1206" evidence="2">
    <location>
        <begin position="133"/>
        <end position="207"/>
    </location>
</feature>
<dbReference type="AlphaFoldDB" id="A0A1A3N008"/>